<evidence type="ECO:0000313" key="1">
    <source>
        <dbReference type="EMBL" id="ABS41825.1"/>
    </source>
</evidence>
<dbReference type="AlphaFoldDB" id="A7GGD5"/>
<gene>
    <name evidence="1" type="ordered locus">CLI_2611</name>
</gene>
<sequence length="38" mass="4380">MFLATIFIAYTTNSLPKLLLQLFIPYISITPGIEYILF</sequence>
<dbReference type="KEGG" id="cbf:CLI_2611"/>
<proteinExistence type="predicted"/>
<evidence type="ECO:0000313" key="2">
    <source>
        <dbReference type="Proteomes" id="UP000002410"/>
    </source>
</evidence>
<reference evidence="2" key="1">
    <citation type="submission" date="2007-06" db="EMBL/GenBank/DDBJ databases">
        <authorList>
            <person name="Brinkac L.M."/>
            <person name="Daugherty S."/>
            <person name="Dodson R.J."/>
            <person name="Madupu R."/>
            <person name="Brown J.L."/>
            <person name="Bruce D."/>
            <person name="Detter C."/>
            <person name="Munk C."/>
            <person name="Smith L.A."/>
            <person name="Smith T.J."/>
            <person name="White O."/>
            <person name="Brettin T.S."/>
        </authorList>
    </citation>
    <scope>NUCLEOTIDE SEQUENCE [LARGE SCALE GENOMIC DNA]</scope>
    <source>
        <strain evidence="2">Langeland / NCTC 10281 / Type F</strain>
    </source>
</reference>
<name>A7GGD5_CLOBL</name>
<accession>A7GGD5</accession>
<dbReference type="Proteomes" id="UP000002410">
    <property type="component" value="Chromosome"/>
</dbReference>
<protein>
    <submittedName>
        <fullName evidence="1">Uncharacterized protein</fullName>
    </submittedName>
</protein>
<dbReference type="EMBL" id="CP000728">
    <property type="protein sequence ID" value="ABS41825.1"/>
    <property type="molecule type" value="Genomic_DNA"/>
</dbReference>
<organism evidence="1 2">
    <name type="scientific">Clostridium botulinum (strain Langeland / NCTC 10281 / Type F)</name>
    <dbReference type="NCBI Taxonomy" id="441772"/>
    <lineage>
        <taxon>Bacteria</taxon>
        <taxon>Bacillati</taxon>
        <taxon>Bacillota</taxon>
        <taxon>Clostridia</taxon>
        <taxon>Eubacteriales</taxon>
        <taxon>Clostridiaceae</taxon>
        <taxon>Clostridium</taxon>
    </lineage>
</organism>
<dbReference type="HOGENOM" id="CLU_3326408_0_0_9"/>